<reference evidence="1 2" key="1">
    <citation type="submission" date="2017-02" db="EMBL/GenBank/DDBJ databases">
        <title>Trade-off between light-utilization and light-protection in marine flavobacteria.</title>
        <authorList>
            <person name="Kumagai Y."/>
            <person name="Yoshizawa S."/>
            <person name="Kogure K."/>
            <person name="Iwasaki W."/>
        </authorList>
    </citation>
    <scope>NUCLEOTIDE SEQUENCE [LARGE SCALE GENOMIC DNA]</scope>
    <source>
        <strain evidence="1 2">KCTC 23670</strain>
    </source>
</reference>
<dbReference type="RefSeq" id="WP_208889495.1">
    <property type="nucleotide sequence ID" value="NZ_CP019336.1"/>
</dbReference>
<dbReference type="Proteomes" id="UP000232721">
    <property type="component" value="Chromosome"/>
</dbReference>
<evidence type="ECO:0000313" key="2">
    <source>
        <dbReference type="Proteomes" id="UP000232721"/>
    </source>
</evidence>
<gene>
    <name evidence="1" type="ORF">BTO15_15710</name>
</gene>
<dbReference type="EMBL" id="CP019336">
    <property type="protein sequence ID" value="AUC23459.1"/>
    <property type="molecule type" value="Genomic_DNA"/>
</dbReference>
<evidence type="ECO:0000313" key="1">
    <source>
        <dbReference type="EMBL" id="AUC23459.1"/>
    </source>
</evidence>
<evidence type="ECO:0008006" key="3">
    <source>
        <dbReference type="Google" id="ProtNLM"/>
    </source>
</evidence>
<protein>
    <recommendedName>
        <fullName evidence="3">Uracil-DNA glycosylase-like domain-containing protein</fullName>
    </recommendedName>
</protein>
<name>A0ABN5FGS9_9FLAO</name>
<organism evidence="1 2">
    <name type="scientific">Polaribacter sejongensis</name>
    <dbReference type="NCBI Taxonomy" id="985043"/>
    <lineage>
        <taxon>Bacteria</taxon>
        <taxon>Pseudomonadati</taxon>
        <taxon>Bacteroidota</taxon>
        <taxon>Flavobacteriia</taxon>
        <taxon>Flavobacteriales</taxon>
        <taxon>Flavobacteriaceae</taxon>
    </lineage>
</organism>
<keyword evidence="2" id="KW-1185">Reference proteome</keyword>
<proteinExistence type="predicted"/>
<accession>A0ABN5FGS9</accession>
<sequence>MENKFKIIQDNISKEILSKPPIVDGIINSEKYAKAKTRILWVLKEPNSTESWTYQDYLSIADIETKKDTKANILVYPIFRKIIYASYGLINNKEYANLPVAEEKEVYSIGEEIAYINIKKTGGGAKSDDKEIQDSYNKNEELLLKQIEEYKPNILIFGNTLKYFNLEELTKLGWNLSDKHIIDKETNNTHYYPISNDKLCINAYHPAYWSVNMDVYCTEIINAGLEWRAMYK</sequence>